<organism evidence="2 3">
    <name type="scientific">Pseudomonas amygdali pv. lachrymans</name>
    <name type="common">Pseudomonas syringae pv. lachrymans</name>
    <dbReference type="NCBI Taxonomy" id="53707"/>
    <lineage>
        <taxon>Bacteria</taxon>
        <taxon>Pseudomonadati</taxon>
        <taxon>Pseudomonadota</taxon>
        <taxon>Gammaproteobacteria</taxon>
        <taxon>Pseudomonadales</taxon>
        <taxon>Pseudomonadaceae</taxon>
        <taxon>Pseudomonas</taxon>
        <taxon>Pseudomonas amygdali</taxon>
    </lineage>
</organism>
<keyword evidence="3" id="KW-1185">Reference proteome</keyword>
<name>A0ABR5KTC1_PSEAV</name>
<accession>A0ABR5KTC1</accession>
<dbReference type="Proteomes" id="UP000037943">
    <property type="component" value="Unassembled WGS sequence"/>
</dbReference>
<gene>
    <name evidence="1" type="ORF">AC499_0310</name>
    <name evidence="2" type="ORF">AC499_1269</name>
</gene>
<protein>
    <submittedName>
        <fullName evidence="2">Uncharacterized protein</fullName>
    </submittedName>
</protein>
<reference evidence="2 3" key="1">
    <citation type="submission" date="2015-07" db="EMBL/GenBank/DDBJ databases">
        <authorList>
            <person name="O'Brien H.E."/>
            <person name="Thakur S."/>
            <person name="Gong Y."/>
            <person name="Wang P.W."/>
            <person name="Guttman D.S."/>
        </authorList>
    </citation>
    <scope>NUCLEOTIDE SEQUENCE [LARGE SCALE GENOMIC DNA]</scope>
    <source>
        <strain evidence="2 3">107</strain>
    </source>
</reference>
<proteinExistence type="predicted"/>
<evidence type="ECO:0000313" key="1">
    <source>
        <dbReference type="EMBL" id="KPC17108.1"/>
    </source>
</evidence>
<evidence type="ECO:0000313" key="3">
    <source>
        <dbReference type="Proteomes" id="UP000037943"/>
    </source>
</evidence>
<dbReference type="EMBL" id="LGLK01000057">
    <property type="protein sequence ID" value="KPC18067.1"/>
    <property type="molecule type" value="Genomic_DNA"/>
</dbReference>
<dbReference type="EMBL" id="LGLK01000057">
    <property type="protein sequence ID" value="KPC17108.1"/>
    <property type="molecule type" value="Genomic_DNA"/>
</dbReference>
<comment type="caution">
    <text evidence="2">The sequence shown here is derived from an EMBL/GenBank/DDBJ whole genome shotgun (WGS) entry which is preliminary data.</text>
</comment>
<sequence>MRLCSALASGILEGEVMLDRARAELSGLTVGKFELVEDIFRLGLIAPDAHVRETVDISKWETRFVPHTSSKAMRALEVINEMLIHPKLRIEVLNYLWEKTMPKDLGWLEVFSKHLTVESGYAILLNLPKTTSRNKGKVLVSIKVGEFLPEDKREGVARIARAKNKMELLYKYTAWPCCHDIASGKSREHLMAADLGL</sequence>
<evidence type="ECO:0000313" key="2">
    <source>
        <dbReference type="EMBL" id="KPC18067.1"/>
    </source>
</evidence>
<reference evidence="2 3" key="2">
    <citation type="submission" date="2015-10" db="EMBL/GenBank/DDBJ databases">
        <title>Comparative genomics and high-throughput reverse genetic screens identify a new phytobacterial MAMP and an Arabidopsis receptor required for immune elicitation.</title>
        <authorList>
            <person name="Mott G.A."/>
            <person name="Thakur S."/>
            <person name="Wang P.W."/>
            <person name="Desveaux D."/>
            <person name="Guttman D.S."/>
        </authorList>
    </citation>
    <scope>NUCLEOTIDE SEQUENCE [LARGE SCALE GENOMIC DNA]</scope>
    <source>
        <strain evidence="2 3">107</strain>
    </source>
</reference>